<dbReference type="EMBL" id="ASPP01034045">
    <property type="protein sequence ID" value="ETO03142.1"/>
    <property type="molecule type" value="Genomic_DNA"/>
</dbReference>
<evidence type="ECO:0000313" key="2">
    <source>
        <dbReference type="Proteomes" id="UP000023152"/>
    </source>
</evidence>
<organism evidence="1 2">
    <name type="scientific">Reticulomyxa filosa</name>
    <dbReference type="NCBI Taxonomy" id="46433"/>
    <lineage>
        <taxon>Eukaryota</taxon>
        <taxon>Sar</taxon>
        <taxon>Rhizaria</taxon>
        <taxon>Retaria</taxon>
        <taxon>Foraminifera</taxon>
        <taxon>Monothalamids</taxon>
        <taxon>Reticulomyxidae</taxon>
        <taxon>Reticulomyxa</taxon>
    </lineage>
</organism>
<dbReference type="Proteomes" id="UP000023152">
    <property type="component" value="Unassembled WGS sequence"/>
</dbReference>
<name>X6LPR1_RETFI</name>
<sequence length="161" mass="19209">MITKHNVNTPLTKTMEEHIHGVVNDMKKLLENVDYFETNDLWTHGLENMCYTLSEILFKVDFISYKHAMSFCKKYTKWKDIWRHFRLFLLQQTLSLNRYLHMETHTRIEILQLLHWSLLLNGSSFVTDFTNDKNQYITMATRRLPNTSNSNTDIGVKPLPR</sequence>
<feature type="non-terminal residue" evidence="1">
    <location>
        <position position="161"/>
    </location>
</feature>
<gene>
    <name evidence="1" type="ORF">RFI_34268</name>
</gene>
<keyword evidence="2" id="KW-1185">Reference proteome</keyword>
<accession>X6LPR1</accession>
<evidence type="ECO:0000313" key="1">
    <source>
        <dbReference type="EMBL" id="ETO03142.1"/>
    </source>
</evidence>
<protein>
    <submittedName>
        <fullName evidence="1">Uncharacterized protein</fullName>
    </submittedName>
</protein>
<dbReference type="AlphaFoldDB" id="X6LPR1"/>
<reference evidence="1 2" key="1">
    <citation type="journal article" date="2013" name="Curr. Biol.">
        <title>The Genome of the Foraminiferan Reticulomyxa filosa.</title>
        <authorList>
            <person name="Glockner G."/>
            <person name="Hulsmann N."/>
            <person name="Schleicher M."/>
            <person name="Noegel A.A."/>
            <person name="Eichinger L."/>
            <person name="Gallinger C."/>
            <person name="Pawlowski J."/>
            <person name="Sierra R."/>
            <person name="Euteneuer U."/>
            <person name="Pillet L."/>
            <person name="Moustafa A."/>
            <person name="Platzer M."/>
            <person name="Groth M."/>
            <person name="Szafranski K."/>
            <person name="Schliwa M."/>
        </authorList>
    </citation>
    <scope>NUCLEOTIDE SEQUENCE [LARGE SCALE GENOMIC DNA]</scope>
</reference>
<proteinExistence type="predicted"/>
<comment type="caution">
    <text evidence="1">The sequence shown here is derived from an EMBL/GenBank/DDBJ whole genome shotgun (WGS) entry which is preliminary data.</text>
</comment>